<organism evidence="7 8">
    <name type="scientific">Moniliophthora roreri (strain MCA 2997)</name>
    <name type="common">Cocoa frosty pod rot fungus</name>
    <name type="synonym">Crinipellis roreri</name>
    <dbReference type="NCBI Taxonomy" id="1381753"/>
    <lineage>
        <taxon>Eukaryota</taxon>
        <taxon>Fungi</taxon>
        <taxon>Dikarya</taxon>
        <taxon>Basidiomycota</taxon>
        <taxon>Agaricomycotina</taxon>
        <taxon>Agaricomycetes</taxon>
        <taxon>Agaricomycetidae</taxon>
        <taxon>Agaricales</taxon>
        <taxon>Marasmiineae</taxon>
        <taxon>Marasmiaceae</taxon>
        <taxon>Moniliophthora</taxon>
    </lineage>
</organism>
<evidence type="ECO:0000256" key="2">
    <source>
        <dbReference type="ARBA" id="ARBA00022692"/>
    </source>
</evidence>
<feature type="compositionally biased region" description="Polar residues" evidence="5">
    <location>
        <begin position="790"/>
        <end position="808"/>
    </location>
</feature>
<evidence type="ECO:0000256" key="1">
    <source>
        <dbReference type="ARBA" id="ARBA00004167"/>
    </source>
</evidence>
<dbReference type="InterPro" id="IPR051694">
    <property type="entry name" value="Immunoregulatory_rcpt-like"/>
</dbReference>
<proteinExistence type="predicted"/>
<accession>V2YHM4</accession>
<feature type="compositionally biased region" description="Polar residues" evidence="5">
    <location>
        <begin position="376"/>
        <end position="425"/>
    </location>
</feature>
<dbReference type="GO" id="GO:0071944">
    <property type="term" value="C:cell periphery"/>
    <property type="evidence" value="ECO:0007669"/>
    <property type="project" value="UniProtKB-ARBA"/>
</dbReference>
<protein>
    <submittedName>
        <fullName evidence="7">Uncharacterized protein</fullName>
    </submittedName>
</protein>
<feature type="region of interest" description="Disordered" evidence="5">
    <location>
        <begin position="866"/>
        <end position="917"/>
    </location>
</feature>
<gene>
    <name evidence="7" type="ORF">Moror_2945</name>
</gene>
<dbReference type="KEGG" id="mrr:Moror_2945"/>
<name>V2YHM4_MONRO</name>
<reference evidence="7 8" key="1">
    <citation type="journal article" date="2014" name="BMC Genomics">
        <title>Genome and secretome analysis of the hemibiotrophic fungal pathogen, Moniliophthora roreri, which causes frosty pod rot disease of cacao: mechanisms of the biotrophic and necrotrophic phases.</title>
        <authorList>
            <person name="Meinhardt L.W."/>
            <person name="Costa G.G.L."/>
            <person name="Thomazella D.P.T."/>
            <person name="Teixeira P.J.P.L."/>
            <person name="Carazzolle M.F."/>
            <person name="Schuster S.C."/>
            <person name="Carlson J.E."/>
            <person name="Guiltinan M.J."/>
            <person name="Mieczkowski P."/>
            <person name="Farmer A."/>
            <person name="Ramaraj T."/>
            <person name="Crozier J."/>
            <person name="Davis R.E."/>
            <person name="Shao J."/>
            <person name="Melnick R.L."/>
            <person name="Pereira G.A.G."/>
            <person name="Bailey B.A."/>
        </authorList>
    </citation>
    <scope>NUCLEOTIDE SEQUENCE [LARGE SCALE GENOMIC DNA]</scope>
    <source>
        <strain evidence="7 8">MCA 2997</strain>
    </source>
</reference>
<evidence type="ECO:0000256" key="5">
    <source>
        <dbReference type="SAM" id="MobiDB-lite"/>
    </source>
</evidence>
<feature type="compositionally biased region" description="Low complexity" evidence="5">
    <location>
        <begin position="359"/>
        <end position="375"/>
    </location>
</feature>
<dbReference type="PANTHER" id="PTHR15549">
    <property type="entry name" value="PAIRED IMMUNOGLOBULIN-LIKE TYPE 2 RECEPTOR"/>
    <property type="match status" value="1"/>
</dbReference>
<feature type="region of interest" description="Disordered" evidence="5">
    <location>
        <begin position="977"/>
        <end position="1006"/>
    </location>
</feature>
<feature type="compositionally biased region" description="Polar residues" evidence="5">
    <location>
        <begin position="981"/>
        <end position="1004"/>
    </location>
</feature>
<feature type="compositionally biased region" description="Low complexity" evidence="5">
    <location>
        <begin position="98"/>
        <end position="151"/>
    </location>
</feature>
<dbReference type="GO" id="GO:0016020">
    <property type="term" value="C:membrane"/>
    <property type="evidence" value="ECO:0007669"/>
    <property type="project" value="UniProtKB-SubCell"/>
</dbReference>
<evidence type="ECO:0000313" key="7">
    <source>
        <dbReference type="EMBL" id="ESK91179.1"/>
    </source>
</evidence>
<evidence type="ECO:0000256" key="6">
    <source>
        <dbReference type="SAM" id="Phobius"/>
    </source>
</evidence>
<feature type="compositionally biased region" description="Polar residues" evidence="5">
    <location>
        <begin position="866"/>
        <end position="879"/>
    </location>
</feature>
<keyword evidence="4 6" id="KW-0472">Membrane</keyword>
<feature type="compositionally biased region" description="Low complexity" evidence="5">
    <location>
        <begin position="159"/>
        <end position="305"/>
    </location>
</feature>
<feature type="region of interest" description="Disordered" evidence="5">
    <location>
        <begin position="1"/>
        <end position="425"/>
    </location>
</feature>
<dbReference type="Proteomes" id="UP000017559">
    <property type="component" value="Unassembled WGS sequence"/>
</dbReference>
<evidence type="ECO:0000256" key="3">
    <source>
        <dbReference type="ARBA" id="ARBA00022989"/>
    </source>
</evidence>
<feature type="compositionally biased region" description="Polar residues" evidence="5">
    <location>
        <begin position="889"/>
        <end position="899"/>
    </location>
</feature>
<dbReference type="AlphaFoldDB" id="V2YHM4"/>
<feature type="compositionally biased region" description="Low complexity" evidence="5">
    <location>
        <begin position="14"/>
        <end position="89"/>
    </location>
</feature>
<evidence type="ECO:0000313" key="8">
    <source>
        <dbReference type="Proteomes" id="UP000017559"/>
    </source>
</evidence>
<comment type="subcellular location">
    <subcellularLocation>
        <location evidence="1">Membrane</location>
        <topology evidence="1">Single-pass membrane protein</topology>
    </subcellularLocation>
</comment>
<dbReference type="EMBL" id="AWSO01000364">
    <property type="protein sequence ID" value="ESK91179.1"/>
    <property type="molecule type" value="Genomic_DNA"/>
</dbReference>
<dbReference type="STRING" id="1381753.V2YHM4"/>
<keyword evidence="2 6" id="KW-0812">Transmembrane</keyword>
<feature type="compositionally biased region" description="Low complexity" evidence="5">
    <location>
        <begin position="316"/>
        <end position="352"/>
    </location>
</feature>
<sequence>MKGSYFPDVWTHPSESSALSGGLSTTSSDAALETTATEETVTFTSTSEEHSQQTQTSESNTETETTNSSFPDSTPPSSTVSDTASTPSPITTGHSSNDDSPSTSITTSIADSDTVVPTDVPSSAPTSPASPTSVEETDTVSSTLPLTTAPPTNGPPANPTMEPTTSEPTSPPTDTTAAPPVTDPTTISEESTSAPLTDSTTAPTDPTTTQTDPTTVQTDPTTAPTDPTTAPTNPTTAPTDPTTLQTDPTMTPTDPTTVPADPTTAPTDPTTVQTDPTTVQTDPTTVQTDPTTVQTDPTTVQTDPTMAPTEPTTVRTDPSTAPTDPTTIQTDPTTVQTGTTTAPTDPTSAQDPYTTQTNPTTVQADPTTATTEPTTVQADPSTPQTDRTTAPTDSATIQPTNLTSVSSADPTSVAATVPSTQGTATPTTILQETTSGAAGTASTVIVSAANPASSTLVGGTLTVSGATVTASGSGVRGMIDAHTEVNVSDLNILTQSAYVKPEPLTLSSVTVVSYVTTEFTTVTKPDGSITLIPTKTTTIVGTITPTYSIQPNEFERNKGPIIGLTVVAAILALIAIGIGIWVCRRRRRQVVGRRNNLSPVGDVVTGPVLIRGHSVPGRRSLASQEWRPPLVAEVGDEDHDDLHTYAGQTPLDAMSERERFRPSIPAPLMRANSYGSAEEGTRAPLDIEVSTLSRSTGESSRDTMQFTTSLLSFDVDPATPQIVTSRFSDTSSSQSAARTASLISLSAEPTPLDGRFSMSSISIPESSGTIPVISPFADSFSTEAARNSYWGNSGQVSRKSSTSSNDSGQPIRFSPHKQSGWREAETEDAPSRMRGGRASTQDVIFQASNPFDDESTPSLMSQISLISAQSPPHSASSLLNPPLRPRWTGTLSDLGQRSGPSKAPSLPPIPSVASPALTDDSFHAEGLLADPAYAQSRSGSLQIPQRPDLETQDSFSSLLDHVDYSMPITSNVNPFDDEITFSKSTGSEESSTYSVTPEPQSQHDFLNDVRPVLSVLQKRAQTSREALQSQ</sequence>
<keyword evidence="8" id="KW-1185">Reference proteome</keyword>
<dbReference type="HOGENOM" id="CLU_294411_0_0_1"/>
<keyword evidence="3 6" id="KW-1133">Transmembrane helix</keyword>
<dbReference type="OrthoDB" id="3071218at2759"/>
<evidence type="ECO:0000256" key="4">
    <source>
        <dbReference type="ARBA" id="ARBA00023136"/>
    </source>
</evidence>
<feature type="region of interest" description="Disordered" evidence="5">
    <location>
        <begin position="790"/>
        <end position="838"/>
    </location>
</feature>
<comment type="caution">
    <text evidence="7">The sequence shown here is derived from an EMBL/GenBank/DDBJ whole genome shotgun (WGS) entry which is preliminary data.</text>
</comment>
<feature type="transmembrane region" description="Helical" evidence="6">
    <location>
        <begin position="561"/>
        <end position="583"/>
    </location>
</feature>